<proteinExistence type="predicted"/>
<reference evidence="2 3" key="1">
    <citation type="journal article" date="2015" name="Genome Biol.">
        <title>Comparative genomics of Steinernema reveals deeply conserved gene regulatory networks.</title>
        <authorList>
            <person name="Dillman A.R."/>
            <person name="Macchietto M."/>
            <person name="Porter C.F."/>
            <person name="Rogers A."/>
            <person name="Williams B."/>
            <person name="Antoshechkin I."/>
            <person name="Lee M.M."/>
            <person name="Goodwin Z."/>
            <person name="Lu X."/>
            <person name="Lewis E.E."/>
            <person name="Goodrich-Blair H."/>
            <person name="Stock S.P."/>
            <person name="Adams B.J."/>
            <person name="Sternberg P.W."/>
            <person name="Mortazavi A."/>
        </authorList>
    </citation>
    <scope>NUCLEOTIDE SEQUENCE [LARGE SCALE GENOMIC DNA]</scope>
    <source>
        <strain evidence="2 3">ALL</strain>
    </source>
</reference>
<sequence length="73" mass="8253">MPFQMRALFVLIITQCSPGDVPGLYAKFEREMADDFVHRLGNEELGLEMSYADIERRLAVGKDSNELLTSFLG</sequence>
<name>A0A4U5LV64_STECR</name>
<dbReference type="Proteomes" id="UP000298663">
    <property type="component" value="Unassembled WGS sequence"/>
</dbReference>
<reference evidence="2 3" key="2">
    <citation type="journal article" date="2019" name="G3 (Bethesda)">
        <title>Hybrid Assembly of the Genome of the Entomopathogenic Nematode Steinernema carpocapsae Identifies the X-Chromosome.</title>
        <authorList>
            <person name="Serra L."/>
            <person name="Macchietto M."/>
            <person name="Macias-Munoz A."/>
            <person name="McGill C.J."/>
            <person name="Rodriguez I.M."/>
            <person name="Rodriguez B."/>
            <person name="Murad R."/>
            <person name="Mortazavi A."/>
        </authorList>
    </citation>
    <scope>NUCLEOTIDE SEQUENCE [LARGE SCALE GENOMIC DNA]</scope>
    <source>
        <strain evidence="2 3">ALL</strain>
    </source>
</reference>
<organism evidence="2 3">
    <name type="scientific">Steinernema carpocapsae</name>
    <name type="common">Entomopathogenic nematode</name>
    <dbReference type="NCBI Taxonomy" id="34508"/>
    <lineage>
        <taxon>Eukaryota</taxon>
        <taxon>Metazoa</taxon>
        <taxon>Ecdysozoa</taxon>
        <taxon>Nematoda</taxon>
        <taxon>Chromadorea</taxon>
        <taxon>Rhabditida</taxon>
        <taxon>Tylenchina</taxon>
        <taxon>Panagrolaimomorpha</taxon>
        <taxon>Strongyloidoidea</taxon>
        <taxon>Steinernematidae</taxon>
        <taxon>Steinernema</taxon>
    </lineage>
</organism>
<feature type="signal peptide" evidence="1">
    <location>
        <begin position="1"/>
        <end position="19"/>
    </location>
</feature>
<dbReference type="AlphaFoldDB" id="A0A4U5LV64"/>
<gene>
    <name evidence="2" type="ORF">L596_029628</name>
</gene>
<evidence type="ECO:0000313" key="3">
    <source>
        <dbReference type="Proteomes" id="UP000298663"/>
    </source>
</evidence>
<feature type="chain" id="PRO_5020264226" evidence="1">
    <location>
        <begin position="20"/>
        <end position="73"/>
    </location>
</feature>
<dbReference type="EMBL" id="AZBU02000012">
    <property type="protein sequence ID" value="TKR60038.1"/>
    <property type="molecule type" value="Genomic_DNA"/>
</dbReference>
<comment type="caution">
    <text evidence="2">The sequence shown here is derived from an EMBL/GenBank/DDBJ whole genome shotgun (WGS) entry which is preliminary data.</text>
</comment>
<dbReference type="OrthoDB" id="5873345at2759"/>
<accession>A0A4U5LV64</accession>
<protein>
    <submittedName>
        <fullName evidence="2">Uncharacterized protein</fullName>
    </submittedName>
</protein>
<keyword evidence="3" id="KW-1185">Reference proteome</keyword>
<keyword evidence="1" id="KW-0732">Signal</keyword>
<evidence type="ECO:0000256" key="1">
    <source>
        <dbReference type="SAM" id="SignalP"/>
    </source>
</evidence>
<evidence type="ECO:0000313" key="2">
    <source>
        <dbReference type="EMBL" id="TKR60038.1"/>
    </source>
</evidence>